<comment type="caution">
    <text evidence="1">The sequence shown here is derived from an EMBL/GenBank/DDBJ whole genome shotgun (WGS) entry which is preliminary data.</text>
</comment>
<gene>
    <name evidence="1" type="ORF">JK636_18765</name>
</gene>
<dbReference type="RefSeq" id="WP_202750501.1">
    <property type="nucleotide sequence ID" value="NZ_JAESWC010000018.1"/>
</dbReference>
<evidence type="ECO:0000313" key="2">
    <source>
        <dbReference type="Proteomes" id="UP000632377"/>
    </source>
</evidence>
<dbReference type="InterPro" id="IPR013078">
    <property type="entry name" value="His_Pase_superF_clade-1"/>
</dbReference>
<dbReference type="InterPro" id="IPR050275">
    <property type="entry name" value="PGM_Phosphatase"/>
</dbReference>
<dbReference type="EMBL" id="JAESWC010000018">
    <property type="protein sequence ID" value="MBL4937751.1"/>
    <property type="molecule type" value="Genomic_DNA"/>
</dbReference>
<dbReference type="PANTHER" id="PTHR48100">
    <property type="entry name" value="BROAD-SPECIFICITY PHOSPHATASE YOR283W-RELATED"/>
    <property type="match status" value="1"/>
</dbReference>
<dbReference type="SUPFAM" id="SSF53254">
    <property type="entry name" value="Phosphoglycerate mutase-like"/>
    <property type="match status" value="1"/>
</dbReference>
<dbReference type="Pfam" id="PF00300">
    <property type="entry name" value="His_Phos_1"/>
    <property type="match status" value="1"/>
</dbReference>
<dbReference type="CDD" id="cd07067">
    <property type="entry name" value="HP_PGM_like"/>
    <property type="match status" value="1"/>
</dbReference>
<dbReference type="PIRSF" id="PIRSF000709">
    <property type="entry name" value="6PFK_2-Ptase"/>
    <property type="match status" value="1"/>
</dbReference>
<name>A0ABS1TET0_9CLOT</name>
<dbReference type="PANTHER" id="PTHR48100:SF59">
    <property type="entry name" value="ADENOSYLCOBALAMIN_ALPHA-RIBAZOLE PHOSPHATASE"/>
    <property type="match status" value="1"/>
</dbReference>
<dbReference type="SMART" id="SM00855">
    <property type="entry name" value="PGAM"/>
    <property type="match status" value="1"/>
</dbReference>
<evidence type="ECO:0000313" key="1">
    <source>
        <dbReference type="EMBL" id="MBL4937751.1"/>
    </source>
</evidence>
<dbReference type="Proteomes" id="UP000632377">
    <property type="component" value="Unassembled WGS sequence"/>
</dbReference>
<sequence>MGKLIVVRHEETNYNVEGRYTGSTDIELNDKGYEQAKILAEKLKDMSIDIIISSTLKRAKETARIISNEMKLPFIEMNELVEKCVGVYEGLTREEAKNQYPLMWEANSPDGAETLETVEKRVHKALHTILNDYSKDKNVLIVTHGYISKVIYKYFNNASEVDFSKYVLKNCEYDEYII</sequence>
<proteinExistence type="predicted"/>
<protein>
    <submittedName>
        <fullName evidence="1">Histidine phosphatase family protein</fullName>
    </submittedName>
</protein>
<keyword evidence="2" id="KW-1185">Reference proteome</keyword>
<dbReference type="Gene3D" id="3.40.50.1240">
    <property type="entry name" value="Phosphoglycerate mutase-like"/>
    <property type="match status" value="1"/>
</dbReference>
<organism evidence="1 2">
    <name type="scientific">Clostridium rhizosphaerae</name>
    <dbReference type="NCBI Taxonomy" id="2803861"/>
    <lineage>
        <taxon>Bacteria</taxon>
        <taxon>Bacillati</taxon>
        <taxon>Bacillota</taxon>
        <taxon>Clostridia</taxon>
        <taxon>Eubacteriales</taxon>
        <taxon>Clostridiaceae</taxon>
        <taxon>Clostridium</taxon>
    </lineage>
</organism>
<dbReference type="InterPro" id="IPR029033">
    <property type="entry name" value="His_PPase_superfam"/>
</dbReference>
<accession>A0ABS1TET0</accession>
<reference evidence="1 2" key="1">
    <citation type="submission" date="2021-01" db="EMBL/GenBank/DDBJ databases">
        <title>Genome public.</title>
        <authorList>
            <person name="Liu C."/>
            <person name="Sun Q."/>
        </authorList>
    </citation>
    <scope>NUCLEOTIDE SEQUENCE [LARGE SCALE GENOMIC DNA]</scope>
    <source>
        <strain evidence="1 2">YIM B02515</strain>
    </source>
</reference>